<dbReference type="PANTHER" id="PTHR22870:SF466">
    <property type="entry name" value="ANKYRIN REPEAT-CONTAINING PROTEIN"/>
    <property type="match status" value="1"/>
</dbReference>
<dbReference type="Gene3D" id="2.130.10.30">
    <property type="entry name" value="Regulator of chromosome condensation 1/beta-lactamase-inhibitor protein II"/>
    <property type="match status" value="2"/>
</dbReference>
<dbReference type="InterPro" id="IPR051210">
    <property type="entry name" value="Ub_ligase/GEF_domain"/>
</dbReference>
<organism evidence="4 5">
    <name type="scientific">Corynascus novoguineensis</name>
    <dbReference type="NCBI Taxonomy" id="1126955"/>
    <lineage>
        <taxon>Eukaryota</taxon>
        <taxon>Fungi</taxon>
        <taxon>Dikarya</taxon>
        <taxon>Ascomycota</taxon>
        <taxon>Pezizomycotina</taxon>
        <taxon>Sordariomycetes</taxon>
        <taxon>Sordariomycetidae</taxon>
        <taxon>Sordariales</taxon>
        <taxon>Chaetomiaceae</taxon>
        <taxon>Corynascus</taxon>
    </lineage>
</organism>
<accession>A0AAN7HPD1</accession>
<evidence type="ECO:0000256" key="1">
    <source>
        <dbReference type="ARBA" id="ARBA00022737"/>
    </source>
</evidence>
<dbReference type="InterPro" id="IPR009091">
    <property type="entry name" value="RCC1/BLIP-II"/>
</dbReference>
<dbReference type="Pfam" id="PF25390">
    <property type="entry name" value="WD40_RLD"/>
    <property type="match status" value="1"/>
</dbReference>
<feature type="repeat" description="RCC1" evidence="2">
    <location>
        <begin position="184"/>
        <end position="234"/>
    </location>
</feature>
<dbReference type="SUPFAM" id="SSF50985">
    <property type="entry name" value="RCC1/BLIP-II"/>
    <property type="match status" value="1"/>
</dbReference>
<reference evidence="4" key="2">
    <citation type="submission" date="2023-05" db="EMBL/GenBank/DDBJ databases">
        <authorList>
            <consortium name="Lawrence Berkeley National Laboratory"/>
            <person name="Steindorff A."/>
            <person name="Hensen N."/>
            <person name="Bonometti L."/>
            <person name="Westerberg I."/>
            <person name="Brannstrom I.O."/>
            <person name="Guillou S."/>
            <person name="Cros-Aarteil S."/>
            <person name="Calhoun S."/>
            <person name="Haridas S."/>
            <person name="Kuo A."/>
            <person name="Mondo S."/>
            <person name="Pangilinan J."/>
            <person name="Riley R."/>
            <person name="Labutti K."/>
            <person name="Andreopoulos B."/>
            <person name="Lipzen A."/>
            <person name="Chen C."/>
            <person name="Yanf M."/>
            <person name="Daum C."/>
            <person name="Ng V."/>
            <person name="Clum A."/>
            <person name="Ohm R."/>
            <person name="Martin F."/>
            <person name="Silar P."/>
            <person name="Natvig D."/>
            <person name="Lalanne C."/>
            <person name="Gautier V."/>
            <person name="Ament-Velasquez S.L."/>
            <person name="Kruys A."/>
            <person name="Hutchinson M.I."/>
            <person name="Powell A.J."/>
            <person name="Barry K."/>
            <person name="Miller A.N."/>
            <person name="Grigoriev I.V."/>
            <person name="Debuchy R."/>
            <person name="Gladieux P."/>
            <person name="Thoren M.H."/>
            <person name="Johannesson H."/>
        </authorList>
    </citation>
    <scope>NUCLEOTIDE SEQUENCE</scope>
    <source>
        <strain evidence="4">CBS 359.72</strain>
    </source>
</reference>
<evidence type="ECO:0000259" key="3">
    <source>
        <dbReference type="Pfam" id="PF25390"/>
    </source>
</evidence>
<name>A0AAN7HPD1_9PEZI</name>
<dbReference type="PRINTS" id="PR00633">
    <property type="entry name" value="RCCNDNSATION"/>
</dbReference>
<comment type="caution">
    <text evidence="4">The sequence shown here is derived from an EMBL/GenBank/DDBJ whole genome shotgun (WGS) entry which is preliminary data.</text>
</comment>
<evidence type="ECO:0000313" key="5">
    <source>
        <dbReference type="Proteomes" id="UP001303647"/>
    </source>
</evidence>
<dbReference type="EMBL" id="MU857602">
    <property type="protein sequence ID" value="KAK4252182.1"/>
    <property type="molecule type" value="Genomic_DNA"/>
</dbReference>
<dbReference type="Proteomes" id="UP001303647">
    <property type="component" value="Unassembled WGS sequence"/>
</dbReference>
<feature type="domain" description="RCC1-like" evidence="3">
    <location>
        <begin position="5"/>
        <end position="370"/>
    </location>
</feature>
<dbReference type="PANTHER" id="PTHR22870">
    <property type="entry name" value="REGULATOR OF CHROMOSOME CONDENSATION"/>
    <property type="match status" value="1"/>
</dbReference>
<dbReference type="AlphaFoldDB" id="A0AAN7HPD1"/>
<evidence type="ECO:0000313" key="4">
    <source>
        <dbReference type="EMBL" id="KAK4252182.1"/>
    </source>
</evidence>
<feature type="repeat" description="RCC1" evidence="2">
    <location>
        <begin position="129"/>
        <end position="183"/>
    </location>
</feature>
<reference evidence="4" key="1">
    <citation type="journal article" date="2023" name="Mol. Phylogenet. Evol.">
        <title>Genome-scale phylogeny and comparative genomics of the fungal order Sordariales.</title>
        <authorList>
            <person name="Hensen N."/>
            <person name="Bonometti L."/>
            <person name="Westerberg I."/>
            <person name="Brannstrom I.O."/>
            <person name="Guillou S."/>
            <person name="Cros-Aarteil S."/>
            <person name="Calhoun S."/>
            <person name="Haridas S."/>
            <person name="Kuo A."/>
            <person name="Mondo S."/>
            <person name="Pangilinan J."/>
            <person name="Riley R."/>
            <person name="LaButti K."/>
            <person name="Andreopoulos B."/>
            <person name="Lipzen A."/>
            <person name="Chen C."/>
            <person name="Yan M."/>
            <person name="Daum C."/>
            <person name="Ng V."/>
            <person name="Clum A."/>
            <person name="Steindorff A."/>
            <person name="Ohm R.A."/>
            <person name="Martin F."/>
            <person name="Silar P."/>
            <person name="Natvig D.O."/>
            <person name="Lalanne C."/>
            <person name="Gautier V."/>
            <person name="Ament-Velasquez S.L."/>
            <person name="Kruys A."/>
            <person name="Hutchinson M.I."/>
            <person name="Powell A.J."/>
            <person name="Barry K."/>
            <person name="Miller A.N."/>
            <person name="Grigoriev I.V."/>
            <person name="Debuchy R."/>
            <person name="Gladieux P."/>
            <person name="Hiltunen Thoren M."/>
            <person name="Johannesson H."/>
        </authorList>
    </citation>
    <scope>NUCLEOTIDE SEQUENCE</scope>
    <source>
        <strain evidence="4">CBS 359.72</strain>
    </source>
</reference>
<sequence length="380" mass="40009">MFVLHALGSNGSGQLGIGHKEDVSAPEPVHLPYSLTNPRPKLKQITAGGNHTLLLFQSGDLLWSGDHTTGACGPVNSTSDDDSTELPPRFRPVDLTSLPPGIKPSFVTATWNSTVVITSGSSSSSRHTNSVYTFGTGQKGELGLGPNTTHTPLPTLVQDFPPPETHIIDISSCMGHVVVVLSNGEAWGWGNGRKGQLGEPTASAVFCPRRIEGVRFRVVKAVCGREFTVLFGPPESGDMTVLGSDKWGVRSQAPILSSPLGGVTGWKEAGAGWGSVFVLKADGVLLSWGRDDHGQLAPNGLGRVRHIAVGSEHAAALTEESELIVWGWGEHGNCGPLRNEKGGKSEKGECNKIATAVQGMDITVIAAGCATTWIGFEKQT</sequence>
<gene>
    <name evidence="4" type="ORF">C7999DRAFT_10375</name>
</gene>
<evidence type="ECO:0000256" key="2">
    <source>
        <dbReference type="PROSITE-ProRule" id="PRU00235"/>
    </source>
</evidence>
<protein>
    <submittedName>
        <fullName evidence="4">Regulator of chromosome condensation 1/beta-lactamase-inhibitor protein II</fullName>
    </submittedName>
</protein>
<feature type="repeat" description="RCC1" evidence="2">
    <location>
        <begin position="283"/>
        <end position="320"/>
    </location>
</feature>
<keyword evidence="1" id="KW-0677">Repeat</keyword>
<dbReference type="PROSITE" id="PS00626">
    <property type="entry name" value="RCC1_2"/>
    <property type="match status" value="1"/>
</dbReference>
<keyword evidence="5" id="KW-1185">Reference proteome</keyword>
<proteinExistence type="predicted"/>
<feature type="repeat" description="RCC1" evidence="2">
    <location>
        <begin position="2"/>
        <end position="58"/>
    </location>
</feature>
<dbReference type="InterPro" id="IPR000408">
    <property type="entry name" value="Reg_chr_condens"/>
</dbReference>
<dbReference type="PROSITE" id="PS50012">
    <property type="entry name" value="RCC1_3"/>
    <property type="match status" value="4"/>
</dbReference>
<dbReference type="InterPro" id="IPR058923">
    <property type="entry name" value="RCC1-like_dom"/>
</dbReference>